<dbReference type="AlphaFoldDB" id="F1RW79"/>
<proteinExistence type="predicted"/>
<feature type="domain" description="C2H2-type" evidence="3">
    <location>
        <begin position="588"/>
        <end position="615"/>
    </location>
</feature>
<dbReference type="SUPFAM" id="SSF57667">
    <property type="entry name" value="beta-beta-alpha zinc fingers"/>
    <property type="match status" value="2"/>
</dbReference>
<sequence>MEPIDLSIPKNLRRGDKDAAAPGDTKKTEQDPGNSEQAAPCPPACSALPATVGPSGVLEKPGAPAAVASAASTVEAAAPSLQGSVQLALPIYSSALVNSSPLLGSPTLMSSPALLRPLRPKPPLLLPKPPVTEELPPLASIAQIISSVSSAPTLLKAKVADPGPTGAGSSATASDGVGGATPKATADVTSPKESSDPSPAANSPEAASPTEQGPAGVSRPRPSGSVDLDSSGEFASIEKMLATTDTNKFSPFLQSAEDDAQDEVAAAPAEHNGPSDEEPGSPPDDRLLRAKRNSYANCLQKINCPHCPRLFPWASSLQRHMLTHTDSQSDLEASAAGGEVLDLTSREKEQPAPEGASEPSPAPDELGAEQVKPAAAGEERAAEEDVERGEERGEERDEDAEGPEEDTVSNKSLDLNLASKLMGFKLAEGEAGAGPAPDQKHACHVCGKSFKFPGTLSRHRKAHGREEPGDESVPPGRRGAAPPPPPPGATPEAGRAPGRRPRGGASEAPVEQQSEEADGPSDADGEGPAEKKSSEKSDDDKKPKTDAPRSAASKADKRKKVCGVCSKRFWSLQDLTRHMRSHTGERPYKCQTCERTFTLKHSLVRHQRVHQKARHARHHGKDSDKERGEEDSESESTHSGNNPVSENEADSALLASNHVAVTRSRKESLASKDAGRREERAAGRTAGGGGQAAEAFLGSPGRQLFYCT</sequence>
<dbReference type="Pfam" id="PF00096">
    <property type="entry name" value="zf-C2H2"/>
    <property type="match status" value="3"/>
</dbReference>
<feature type="domain" description="C2H2-type" evidence="3">
    <location>
        <begin position="441"/>
        <end position="468"/>
    </location>
</feature>
<feature type="region of interest" description="Disordered" evidence="2">
    <location>
        <begin position="1"/>
        <end position="44"/>
    </location>
</feature>
<evidence type="ECO:0000259" key="3">
    <source>
        <dbReference type="PROSITE" id="PS50157"/>
    </source>
</evidence>
<feature type="compositionally biased region" description="Basic residues" evidence="2">
    <location>
        <begin position="605"/>
        <end position="620"/>
    </location>
</feature>
<feature type="region of interest" description="Disordered" evidence="2">
    <location>
        <begin position="248"/>
        <end position="289"/>
    </location>
</feature>
<feature type="region of interest" description="Disordered" evidence="2">
    <location>
        <begin position="157"/>
        <end position="232"/>
    </location>
</feature>
<dbReference type="InParanoid" id="F1RW79"/>
<reference evidence="4" key="3">
    <citation type="submission" date="2025-08" db="UniProtKB">
        <authorList>
            <consortium name="Ensembl"/>
        </authorList>
    </citation>
    <scope>IDENTIFICATION</scope>
</reference>
<dbReference type="GeneTree" id="ENSGT00940000157533"/>
<evidence type="ECO:0000313" key="5">
    <source>
        <dbReference type="Proteomes" id="UP000008227"/>
    </source>
</evidence>
<feature type="compositionally biased region" description="Basic and acidic residues" evidence="2">
    <location>
        <begin position="528"/>
        <end position="547"/>
    </location>
</feature>
<dbReference type="GlyGen" id="F1RW79">
    <property type="glycosylation" value="3 sites"/>
</dbReference>
<organism evidence="4 5">
    <name type="scientific">Sus scrofa</name>
    <name type="common">Pig</name>
    <dbReference type="NCBI Taxonomy" id="9823"/>
    <lineage>
        <taxon>Eukaryota</taxon>
        <taxon>Metazoa</taxon>
        <taxon>Chordata</taxon>
        <taxon>Craniata</taxon>
        <taxon>Vertebrata</taxon>
        <taxon>Euteleostomi</taxon>
        <taxon>Mammalia</taxon>
        <taxon>Eutheria</taxon>
        <taxon>Laurasiatheria</taxon>
        <taxon>Artiodactyla</taxon>
        <taxon>Suina</taxon>
        <taxon>Suidae</taxon>
        <taxon>Sus</taxon>
    </lineage>
</organism>
<name>F1RW79_PIG</name>
<dbReference type="PaxDb" id="9823-ENSSSCP00000001092"/>
<feature type="compositionally biased region" description="Low complexity" evidence="2">
    <location>
        <begin position="196"/>
        <end position="209"/>
    </location>
</feature>
<feature type="compositionally biased region" description="Basic and acidic residues" evidence="2">
    <location>
        <begin position="664"/>
        <end position="682"/>
    </location>
</feature>
<feature type="region of interest" description="Disordered" evidence="2">
    <location>
        <begin position="605"/>
        <end position="700"/>
    </location>
</feature>
<feature type="domain" description="C2H2-type" evidence="3">
    <location>
        <begin position="302"/>
        <end position="329"/>
    </location>
</feature>
<feature type="region of interest" description="Disordered" evidence="2">
    <location>
        <begin position="449"/>
        <end position="561"/>
    </location>
</feature>
<feature type="domain" description="C2H2-type" evidence="3">
    <location>
        <begin position="560"/>
        <end position="587"/>
    </location>
</feature>
<dbReference type="Proteomes" id="UP000008227">
    <property type="component" value="Chromosome 7"/>
</dbReference>
<dbReference type="Pfam" id="PF13912">
    <property type="entry name" value="zf-C2H2_6"/>
    <property type="match status" value="1"/>
</dbReference>
<dbReference type="Bgee" id="ENSSSCG00000001021">
    <property type="expression patterns" value="Expressed in testis and 35 other cell types or tissues"/>
</dbReference>
<reference evidence="5" key="1">
    <citation type="submission" date="2009-11" db="EMBL/GenBank/DDBJ databases">
        <authorList>
            <consortium name="Porcine genome sequencing project"/>
        </authorList>
    </citation>
    <scope>NUCLEOTIDE SEQUENCE [LARGE SCALE GENOMIC DNA]</scope>
    <source>
        <strain evidence="5">Duroc</strain>
    </source>
</reference>
<dbReference type="GO" id="GO:0008270">
    <property type="term" value="F:zinc ion binding"/>
    <property type="evidence" value="ECO:0007669"/>
    <property type="project" value="UniProtKB-KW"/>
</dbReference>
<feature type="region of interest" description="Disordered" evidence="2">
    <location>
        <begin position="325"/>
        <end position="414"/>
    </location>
</feature>
<evidence type="ECO:0000313" key="6">
    <source>
        <dbReference type="VGNC" id="VGNC:92459"/>
    </source>
</evidence>
<dbReference type="FunFam" id="3.30.160.60:FF:002109">
    <property type="entry name" value="ras-responsive element-binding protein 1 isoform X1"/>
    <property type="match status" value="1"/>
</dbReference>
<dbReference type="SMR" id="F1RW79"/>
<gene>
    <name evidence="6" type="primary">RREB1</name>
</gene>
<dbReference type="InterPro" id="IPR052795">
    <property type="entry name" value="RREB1"/>
</dbReference>
<keyword evidence="1" id="KW-0479">Metal-binding</keyword>
<keyword evidence="5" id="KW-1185">Reference proteome</keyword>
<dbReference type="eggNOG" id="KOG1721">
    <property type="taxonomic scope" value="Eukaryota"/>
</dbReference>
<accession>F1RW79</accession>
<dbReference type="Ensembl" id="ENSSSCT00000001114.4">
    <property type="protein sequence ID" value="ENSSSCP00000001092.4"/>
    <property type="gene ID" value="ENSSSCG00000001021.4"/>
</dbReference>
<keyword evidence="1" id="KW-0862">Zinc</keyword>
<protein>
    <submittedName>
        <fullName evidence="4">Ras responsive element binding protein 1</fullName>
    </submittedName>
</protein>
<dbReference type="VGNC" id="VGNC:92459">
    <property type="gene designation" value="RREB1"/>
</dbReference>
<evidence type="ECO:0000313" key="4">
    <source>
        <dbReference type="Ensembl" id="ENSSSCP00000001092.4"/>
    </source>
</evidence>
<feature type="compositionally biased region" description="Acidic residues" evidence="2">
    <location>
        <begin position="396"/>
        <end position="407"/>
    </location>
</feature>
<evidence type="ECO:0000256" key="1">
    <source>
        <dbReference type="PROSITE-ProRule" id="PRU00042"/>
    </source>
</evidence>
<dbReference type="Gene3D" id="3.30.160.60">
    <property type="entry name" value="Classic Zinc Finger"/>
    <property type="match status" value="3"/>
</dbReference>
<dbReference type="STRING" id="9823.ENSSSCP00000001092"/>
<reference evidence="4" key="2">
    <citation type="journal article" date="2020" name="Gigascience">
        <title>An improved pig reference genome sequence to enable pig genetics and genomics research.</title>
        <authorList>
            <person name="Warr A."/>
            <person name="Affara N."/>
            <person name="Aken B."/>
            <person name="Beiki H."/>
            <person name="Bickhart D.M."/>
            <person name="Billis K."/>
            <person name="Chow W."/>
            <person name="Eory L."/>
            <person name="Finlayson H.A."/>
            <person name="Flicek P."/>
            <person name="Giron C.G."/>
            <person name="Griffin D.K."/>
            <person name="Hall R."/>
            <person name="Hannum G."/>
            <person name="Hourlier T."/>
            <person name="Howe K."/>
            <person name="Hume D.A."/>
            <person name="Izuogu O."/>
            <person name="Kim K."/>
            <person name="Koren S."/>
            <person name="Liu H."/>
            <person name="Manchanda N."/>
            <person name="Martin F.J."/>
            <person name="Nonneman D.J."/>
            <person name="O'Connor R.E."/>
            <person name="Phillippy A.M."/>
            <person name="Rohrer G.A."/>
            <person name="Rosen B.D."/>
            <person name="Rund L.A."/>
            <person name="Sargent C.A."/>
            <person name="Schook L.B."/>
            <person name="Schroeder S.G."/>
            <person name="Schwartz A.S."/>
            <person name="Skinner B.M."/>
            <person name="Talbot R."/>
            <person name="Tseng E."/>
            <person name="Tuggle C.K."/>
            <person name="Watson M."/>
            <person name="Smith T.P.L."/>
            <person name="Archibald A.L."/>
        </authorList>
    </citation>
    <scope>NUCLEOTIDE SEQUENCE [LARGE SCALE GENOMIC DNA]</scope>
    <source>
        <strain evidence="4">Duroc</strain>
    </source>
</reference>
<dbReference type="PROSITE" id="PS50157">
    <property type="entry name" value="ZINC_FINGER_C2H2_2"/>
    <property type="match status" value="4"/>
</dbReference>
<reference evidence="4" key="4">
    <citation type="submission" date="2025-09" db="UniProtKB">
        <authorList>
            <consortium name="Ensembl"/>
        </authorList>
    </citation>
    <scope>IDENTIFICATION</scope>
</reference>
<dbReference type="InterPro" id="IPR036236">
    <property type="entry name" value="Znf_C2H2_sf"/>
</dbReference>
<evidence type="ECO:0000256" key="2">
    <source>
        <dbReference type="SAM" id="MobiDB-lite"/>
    </source>
</evidence>
<dbReference type="PROSITE" id="PS00028">
    <property type="entry name" value="ZINC_FINGER_C2H2_1"/>
    <property type="match status" value="4"/>
</dbReference>
<keyword evidence="1" id="KW-0863">Zinc-finger</keyword>
<dbReference type="InterPro" id="IPR013087">
    <property type="entry name" value="Znf_C2H2_type"/>
</dbReference>
<dbReference type="FunFam" id="3.30.160.60:FF:001098">
    <property type="entry name" value="Ras responsive element binding protein 1"/>
    <property type="match status" value="1"/>
</dbReference>
<feature type="compositionally biased region" description="Acidic residues" evidence="2">
    <location>
        <begin position="513"/>
        <end position="527"/>
    </location>
</feature>
<dbReference type="FunFam" id="3.30.160.60:FF:001594">
    <property type="entry name" value="ras-responsive element-binding protein 1 isoform X1"/>
    <property type="match status" value="1"/>
</dbReference>
<feature type="compositionally biased region" description="Basic and acidic residues" evidence="2">
    <location>
        <begin position="13"/>
        <end position="30"/>
    </location>
</feature>
<dbReference type="PANTHER" id="PTHR46451:SF1">
    <property type="entry name" value="RAS-RESPONSIVE ELEMENT-BINDING PROTEIN 1"/>
    <property type="match status" value="1"/>
</dbReference>
<dbReference type="SMART" id="SM00355">
    <property type="entry name" value="ZnF_C2H2"/>
    <property type="match status" value="4"/>
</dbReference>
<dbReference type="PANTHER" id="PTHR46451">
    <property type="entry name" value="RAS-RESPONSIVE ELEMENT-BINDING PROTEIN 1"/>
    <property type="match status" value="1"/>
</dbReference>